<feature type="region of interest" description="Disordered" evidence="1">
    <location>
        <begin position="27"/>
        <end position="63"/>
    </location>
</feature>
<dbReference type="Proteomes" id="UP000001261">
    <property type="component" value="Unassembled WGS sequence"/>
</dbReference>
<dbReference type="GeneID" id="24165373"/>
<reference evidence="3" key="1">
    <citation type="journal article" date="2009" name="Genome Res.">
        <title>Comparative genomic analyses of the human fungal pathogens Coccidioides and their relatives.</title>
        <authorList>
            <person name="Sharpton T.J."/>
            <person name="Stajich J.E."/>
            <person name="Rounsley S.D."/>
            <person name="Gardner M.J."/>
            <person name="Wortman J.R."/>
            <person name="Jordar V.S."/>
            <person name="Maiti R."/>
            <person name="Kodira C.D."/>
            <person name="Neafsey D.E."/>
            <person name="Zeng Q."/>
            <person name="Hung C.-Y."/>
            <person name="McMahan C."/>
            <person name="Muszewska A."/>
            <person name="Grynberg M."/>
            <person name="Mandel M.A."/>
            <person name="Kellner E.M."/>
            <person name="Barker B.M."/>
            <person name="Galgiani J.N."/>
            <person name="Orbach M.J."/>
            <person name="Kirkland T.N."/>
            <person name="Cole G.T."/>
            <person name="Henn M.R."/>
            <person name="Birren B.W."/>
            <person name="Taylor J.W."/>
        </authorList>
    </citation>
    <scope>NUCLEOTIDE SEQUENCE [LARGE SCALE GENOMIC DNA]</scope>
    <source>
        <strain evidence="3">RS</strain>
    </source>
</reference>
<protein>
    <submittedName>
        <fullName evidence="2">Uncharacterized protein</fullName>
    </submittedName>
</protein>
<evidence type="ECO:0000313" key="3">
    <source>
        <dbReference type="Proteomes" id="UP000001261"/>
    </source>
</evidence>
<evidence type="ECO:0000256" key="1">
    <source>
        <dbReference type="SAM" id="MobiDB-lite"/>
    </source>
</evidence>
<keyword evidence="3" id="KW-1185">Reference proteome</keyword>
<proteinExistence type="predicted"/>
<name>J3KC70_COCIM</name>
<reference evidence="3" key="2">
    <citation type="journal article" date="2010" name="Genome Res.">
        <title>Population genomic sequencing of Coccidioides fungi reveals recent hybridization and transposon control.</title>
        <authorList>
            <person name="Neafsey D.E."/>
            <person name="Barker B.M."/>
            <person name="Sharpton T.J."/>
            <person name="Stajich J.E."/>
            <person name="Park D.J."/>
            <person name="Whiston E."/>
            <person name="Hung C.-Y."/>
            <person name="McMahan C."/>
            <person name="White J."/>
            <person name="Sykes S."/>
            <person name="Heiman D."/>
            <person name="Young S."/>
            <person name="Zeng Q."/>
            <person name="Abouelleil A."/>
            <person name="Aftuck L."/>
            <person name="Bessette D."/>
            <person name="Brown A."/>
            <person name="FitzGerald M."/>
            <person name="Lui A."/>
            <person name="Macdonald J.P."/>
            <person name="Priest M."/>
            <person name="Orbach M.J."/>
            <person name="Galgiani J.N."/>
            <person name="Kirkland T.N."/>
            <person name="Cole G.T."/>
            <person name="Birren B.W."/>
            <person name="Henn M.R."/>
            <person name="Taylor J.W."/>
            <person name="Rounsley S.D."/>
        </authorList>
    </citation>
    <scope>GENOME REANNOTATION</scope>
    <source>
        <strain evidence="3">RS</strain>
    </source>
</reference>
<gene>
    <name evidence="2" type="ORF">CIMG_13746</name>
</gene>
<dbReference type="InParanoid" id="J3KC70"/>
<accession>J3KC70</accession>
<dbReference type="VEuPathDB" id="FungiDB:CIMG_13746"/>
<dbReference type="AlphaFoldDB" id="J3KC70"/>
<sequence>MAKYMRWHHNHPGKELRRMEFCTRHNVGERTSLGGTSKKSGNRWGSAQHKALGPVGAESPQRG</sequence>
<dbReference type="KEGG" id="cim:CIMG_13746"/>
<evidence type="ECO:0000313" key="2">
    <source>
        <dbReference type="EMBL" id="EAS32799.3"/>
    </source>
</evidence>
<feature type="compositionally biased region" description="Polar residues" evidence="1">
    <location>
        <begin position="33"/>
        <end position="45"/>
    </location>
</feature>
<dbReference type="EMBL" id="GG704916">
    <property type="protein sequence ID" value="EAS32799.3"/>
    <property type="molecule type" value="Genomic_DNA"/>
</dbReference>
<organism evidence="2 3">
    <name type="scientific">Coccidioides immitis (strain RS)</name>
    <name type="common">Valley fever fungus</name>
    <dbReference type="NCBI Taxonomy" id="246410"/>
    <lineage>
        <taxon>Eukaryota</taxon>
        <taxon>Fungi</taxon>
        <taxon>Dikarya</taxon>
        <taxon>Ascomycota</taxon>
        <taxon>Pezizomycotina</taxon>
        <taxon>Eurotiomycetes</taxon>
        <taxon>Eurotiomycetidae</taxon>
        <taxon>Onygenales</taxon>
        <taxon>Onygenaceae</taxon>
        <taxon>Coccidioides</taxon>
    </lineage>
</organism>
<dbReference type="RefSeq" id="XP_001244382.2">
    <property type="nucleotide sequence ID" value="XM_001244381.2"/>
</dbReference>